<evidence type="ECO:0000256" key="1">
    <source>
        <dbReference type="SAM" id="Coils"/>
    </source>
</evidence>
<dbReference type="OrthoDB" id="10687994at2759"/>
<dbReference type="EMBL" id="CADCXV010000269">
    <property type="protein sequence ID" value="CAB0029189.1"/>
    <property type="molecule type" value="Genomic_DNA"/>
</dbReference>
<organism evidence="2 3">
    <name type="scientific">Trichogramma brassicae</name>
    <dbReference type="NCBI Taxonomy" id="86971"/>
    <lineage>
        <taxon>Eukaryota</taxon>
        <taxon>Metazoa</taxon>
        <taxon>Ecdysozoa</taxon>
        <taxon>Arthropoda</taxon>
        <taxon>Hexapoda</taxon>
        <taxon>Insecta</taxon>
        <taxon>Pterygota</taxon>
        <taxon>Neoptera</taxon>
        <taxon>Endopterygota</taxon>
        <taxon>Hymenoptera</taxon>
        <taxon>Apocrita</taxon>
        <taxon>Proctotrupomorpha</taxon>
        <taxon>Chalcidoidea</taxon>
        <taxon>Trichogrammatidae</taxon>
        <taxon>Trichogramma</taxon>
    </lineage>
</organism>
<name>A0A6H5HY01_9HYME</name>
<dbReference type="Proteomes" id="UP000479190">
    <property type="component" value="Unassembled WGS sequence"/>
</dbReference>
<keyword evidence="1" id="KW-0175">Coiled coil</keyword>
<feature type="coiled-coil region" evidence="1">
    <location>
        <begin position="390"/>
        <end position="431"/>
    </location>
</feature>
<evidence type="ECO:0000313" key="3">
    <source>
        <dbReference type="Proteomes" id="UP000479190"/>
    </source>
</evidence>
<dbReference type="AlphaFoldDB" id="A0A6H5HY01"/>
<dbReference type="Gene3D" id="1.20.5.340">
    <property type="match status" value="1"/>
</dbReference>
<gene>
    <name evidence="2" type="ORF">TBRA_LOCUS1252</name>
</gene>
<evidence type="ECO:0000313" key="2">
    <source>
        <dbReference type="EMBL" id="CAB0029189.1"/>
    </source>
</evidence>
<accession>A0A6H5HY01</accession>
<keyword evidence="3" id="KW-1185">Reference proteome</keyword>
<feature type="non-terminal residue" evidence="2">
    <location>
        <position position="1"/>
    </location>
</feature>
<proteinExistence type="predicted"/>
<protein>
    <submittedName>
        <fullName evidence="2">Uncharacterized protein</fullName>
    </submittedName>
</protein>
<sequence length="690" mass="76047">RTYWIFSPSRALALHPNTMHKHFSFAVVIVVLEVWFFDDFDCSLVMTASELLLPVSLTRDCSDSLNGIFSDDTSLAIFRPVRKASLPKNFTPVCRTGKTRLNRSARKHPIPVPALIPRTGVYRADATTTTSVLNNLIVAHSHLSFVPRDAPGSLWRSRFELKIPWAATSSLQQAFAIYTAKLWNGLPLVPQSTSQLHEHRCTRALARLNSGHMHSHDMLCLLTSKLTRCGSEDKYNLIYCALTQIITSTPGRGRTVASEKRIRSNIKESVPGVIITSPTATSAATVAASAFDRCVKPYIARSATLPCCKRYFSALNISPGLESDGSRTKSGVAVASSRAKARSTAVDASRGLTEADSIVPASYQEASQVMAGDNEPSANEPSPQQMMSMLQRIDAKIDNLTGQVQSVESSITRLETRIEAQETRTEQHKAEITEIRAVMGEIQASLRSALDSGSLSSTTAPTHSRMTDSCEILLTGLPIGVNLSEEEVLATVFTVMGLKHFHKFLAHTRPWEPKSNRRSEPATTKAFVFTLSSPNMRDHCIKSASKLSSINVSTLFGMGNGKIKLRPLWPIEVFNLLNKAYEAAHKLNYAQPTIDLSDLPSVSAVAHCVQQAELLQNSLPAAENTDRSSDRELGVTSFNGIPVYQYYNNKVSLYTKSIIKGIPAYQHYINKVCLYTNTTFLRYLCIPTLY</sequence>
<reference evidence="2 3" key="1">
    <citation type="submission" date="2020-02" db="EMBL/GenBank/DDBJ databases">
        <authorList>
            <person name="Ferguson B K."/>
        </authorList>
    </citation>
    <scope>NUCLEOTIDE SEQUENCE [LARGE SCALE GENOMIC DNA]</scope>
</reference>